<evidence type="ECO:0000313" key="2">
    <source>
        <dbReference type="Proteomes" id="UP000241167"/>
    </source>
</evidence>
<keyword evidence="1" id="KW-0808">Transferase</keyword>
<dbReference type="GO" id="GO:0016740">
    <property type="term" value="F:transferase activity"/>
    <property type="evidence" value="ECO:0007669"/>
    <property type="project" value="UniProtKB-KW"/>
</dbReference>
<evidence type="ECO:0000313" key="1">
    <source>
        <dbReference type="EMBL" id="PSJ38043.1"/>
    </source>
</evidence>
<reference evidence="1 2" key="1">
    <citation type="submission" date="2018-03" db="EMBL/GenBank/DDBJ databases">
        <title>The draft genome of Sphingosinicella sp. GL-C-18.</title>
        <authorList>
            <person name="Liu L."/>
            <person name="Li L."/>
            <person name="Liang L."/>
            <person name="Zhang X."/>
            <person name="Wang T."/>
        </authorList>
    </citation>
    <scope>NUCLEOTIDE SEQUENCE [LARGE SCALE GENOMIC DNA]</scope>
    <source>
        <strain evidence="1 2">GL-C-18</strain>
    </source>
</reference>
<dbReference type="OrthoDB" id="9796845at2"/>
<accession>A0A2P7QJA3</accession>
<sequence>MSGPLTQRLRHVPADLDPDAVAAVDTRIAEIRQAHDVAIGLAIESGSRAWGFPSPDSDYDCRFVFVRRSEAYLSPWQMRDVIETPLEGLLDVNGWDFGKALKLLLKGNAVIVEWLMSPIVYDADVQFVTDLREFAERYGNREGTARHYLHLGEKQRRTYFADGKHVQLKKLFYALRPAAALRWLRLHPERAIAPMHFPTLMAECNAPEDVRALTEELILRKAETRELGEAPLPPPIEAFVDAEFATARQRLPRAVGQLAPEAKAAADQLFRSALERFDPAHTSTFAAAVAR</sequence>
<dbReference type="AlphaFoldDB" id="A0A2P7QJA3"/>
<dbReference type="RefSeq" id="WP_106514856.1">
    <property type="nucleotide sequence ID" value="NZ_PXYI01000007.1"/>
</dbReference>
<keyword evidence="2" id="KW-1185">Reference proteome</keyword>
<gene>
    <name evidence="1" type="ORF">C7I55_20370</name>
</gene>
<protein>
    <submittedName>
        <fullName evidence="1">Nucleotidyltransferase</fullName>
    </submittedName>
</protein>
<dbReference type="Pfam" id="PF10127">
    <property type="entry name" value="RlaP"/>
    <property type="match status" value="1"/>
</dbReference>
<dbReference type="Proteomes" id="UP000241167">
    <property type="component" value="Unassembled WGS sequence"/>
</dbReference>
<organism evidence="1 2">
    <name type="scientific">Allosphingosinicella deserti</name>
    <dbReference type="NCBI Taxonomy" id="2116704"/>
    <lineage>
        <taxon>Bacteria</taxon>
        <taxon>Pseudomonadati</taxon>
        <taxon>Pseudomonadota</taxon>
        <taxon>Alphaproteobacteria</taxon>
        <taxon>Sphingomonadales</taxon>
        <taxon>Sphingomonadaceae</taxon>
        <taxon>Allosphingosinicella</taxon>
    </lineage>
</organism>
<dbReference type="PANTHER" id="PTHR34817">
    <property type="entry name" value="NUCLEOTIDYLTRANSFERASE"/>
    <property type="match status" value="1"/>
</dbReference>
<dbReference type="InterPro" id="IPR018775">
    <property type="entry name" value="RlaP"/>
</dbReference>
<dbReference type="EMBL" id="PXYI01000007">
    <property type="protein sequence ID" value="PSJ38043.1"/>
    <property type="molecule type" value="Genomic_DNA"/>
</dbReference>
<proteinExistence type="predicted"/>
<dbReference type="PANTHER" id="PTHR34817:SF2">
    <property type="entry name" value="NUCLEOTIDYLTRANSFERASE"/>
    <property type="match status" value="1"/>
</dbReference>
<name>A0A2P7QJA3_9SPHN</name>
<comment type="caution">
    <text evidence="1">The sequence shown here is derived from an EMBL/GenBank/DDBJ whole genome shotgun (WGS) entry which is preliminary data.</text>
</comment>